<reference evidence="9 10" key="1">
    <citation type="submission" date="2023-08" db="EMBL/GenBank/DDBJ databases">
        <title>Microbacterium sp. nov., isolated from a waste landfill.</title>
        <authorList>
            <person name="Wen W."/>
        </authorList>
    </citation>
    <scope>NUCLEOTIDE SEQUENCE [LARGE SCALE GENOMIC DNA]</scope>
    <source>
        <strain evidence="9 10">ASV81</strain>
    </source>
</reference>
<feature type="transmembrane region" description="Helical" evidence="7">
    <location>
        <begin position="33"/>
        <end position="50"/>
    </location>
</feature>
<dbReference type="SUPFAM" id="SSF161098">
    <property type="entry name" value="MetI-like"/>
    <property type="match status" value="1"/>
</dbReference>
<keyword evidence="4 7" id="KW-0812">Transmembrane</keyword>
<organism evidence="9 10">
    <name type="scientific">Microbacterium capsulatum</name>
    <dbReference type="NCBI Taxonomy" id="3041921"/>
    <lineage>
        <taxon>Bacteria</taxon>
        <taxon>Bacillati</taxon>
        <taxon>Actinomycetota</taxon>
        <taxon>Actinomycetes</taxon>
        <taxon>Micrococcales</taxon>
        <taxon>Microbacteriaceae</taxon>
        <taxon>Microbacterium</taxon>
    </lineage>
</organism>
<dbReference type="InterPro" id="IPR035906">
    <property type="entry name" value="MetI-like_sf"/>
</dbReference>
<proteinExistence type="inferred from homology"/>
<keyword evidence="10" id="KW-1185">Reference proteome</keyword>
<evidence type="ECO:0000256" key="1">
    <source>
        <dbReference type="ARBA" id="ARBA00004651"/>
    </source>
</evidence>
<dbReference type="Proteomes" id="UP001230289">
    <property type="component" value="Unassembled WGS sequence"/>
</dbReference>
<sequence length="292" mass="31208">MSAAPATLAAPARVAATATTAIPLRRRLGSSRWVVLGTQLAIVVVLLAAWEGMVDAKVLDPLLYGQPSKVVEQLWYWISQGTPNGSLGEQIGITLLEALIGFVIGTVLGIVFGVGLGRVAFLARVFGPFIKVVNAIPRIVLGASFIVMFGLGLLSKVMLVIVLVFFGVFFNAFQGTREVDKNFIANAQILGASPWQVTTRVVIPSAFSWIIASLHVAFGFALIGAIVGEFLGSQAGLGNLIRQAQGTLNQNAIWAAMLIMAVIALLAEWLITRLEHRLLRWRPPQQSAGAEA</sequence>
<dbReference type="InterPro" id="IPR000515">
    <property type="entry name" value="MetI-like"/>
</dbReference>
<feature type="transmembrane region" description="Helical" evidence="7">
    <location>
        <begin position="157"/>
        <end position="173"/>
    </location>
</feature>
<keyword evidence="6 7" id="KW-0472">Membrane</keyword>
<dbReference type="PANTHER" id="PTHR30151">
    <property type="entry name" value="ALKANE SULFONATE ABC TRANSPORTER-RELATED, MEMBRANE SUBUNIT"/>
    <property type="match status" value="1"/>
</dbReference>
<evidence type="ECO:0000256" key="2">
    <source>
        <dbReference type="ARBA" id="ARBA00022448"/>
    </source>
</evidence>
<dbReference type="RefSeq" id="WP_308487386.1">
    <property type="nucleotide sequence ID" value="NZ_JAVFCB010000001.1"/>
</dbReference>
<dbReference type="PANTHER" id="PTHR30151:SF20">
    <property type="entry name" value="ABC TRANSPORTER PERMEASE PROTEIN HI_0355-RELATED"/>
    <property type="match status" value="1"/>
</dbReference>
<dbReference type="Gene3D" id="1.10.3720.10">
    <property type="entry name" value="MetI-like"/>
    <property type="match status" value="1"/>
</dbReference>
<accession>A0ABU0XBF9</accession>
<feature type="domain" description="ABC transmembrane type-1" evidence="8">
    <location>
        <begin position="91"/>
        <end position="271"/>
    </location>
</feature>
<comment type="subcellular location">
    <subcellularLocation>
        <location evidence="1 7">Cell membrane</location>
        <topology evidence="1 7">Multi-pass membrane protein</topology>
    </subcellularLocation>
</comment>
<keyword evidence="2 7" id="KW-0813">Transport</keyword>
<name>A0ABU0XBF9_9MICO</name>
<feature type="transmembrane region" description="Helical" evidence="7">
    <location>
        <begin position="252"/>
        <end position="272"/>
    </location>
</feature>
<evidence type="ECO:0000313" key="9">
    <source>
        <dbReference type="EMBL" id="MDQ4212447.1"/>
    </source>
</evidence>
<evidence type="ECO:0000259" key="8">
    <source>
        <dbReference type="PROSITE" id="PS50928"/>
    </source>
</evidence>
<dbReference type="Pfam" id="PF00528">
    <property type="entry name" value="BPD_transp_1"/>
    <property type="match status" value="1"/>
</dbReference>
<evidence type="ECO:0000256" key="5">
    <source>
        <dbReference type="ARBA" id="ARBA00022989"/>
    </source>
</evidence>
<evidence type="ECO:0000313" key="10">
    <source>
        <dbReference type="Proteomes" id="UP001230289"/>
    </source>
</evidence>
<dbReference type="PROSITE" id="PS50928">
    <property type="entry name" value="ABC_TM1"/>
    <property type="match status" value="1"/>
</dbReference>
<evidence type="ECO:0000256" key="3">
    <source>
        <dbReference type="ARBA" id="ARBA00022475"/>
    </source>
</evidence>
<evidence type="ECO:0000256" key="7">
    <source>
        <dbReference type="RuleBase" id="RU363032"/>
    </source>
</evidence>
<comment type="caution">
    <text evidence="9">The sequence shown here is derived from an EMBL/GenBank/DDBJ whole genome shotgun (WGS) entry which is preliminary data.</text>
</comment>
<feature type="transmembrane region" description="Helical" evidence="7">
    <location>
        <begin position="91"/>
        <end position="117"/>
    </location>
</feature>
<comment type="similarity">
    <text evidence="7">Belongs to the binding-protein-dependent transport system permease family.</text>
</comment>
<evidence type="ECO:0000256" key="4">
    <source>
        <dbReference type="ARBA" id="ARBA00022692"/>
    </source>
</evidence>
<protein>
    <submittedName>
        <fullName evidence="9">ABC transporter permease</fullName>
    </submittedName>
</protein>
<dbReference type="EMBL" id="JAVFCB010000001">
    <property type="protein sequence ID" value="MDQ4212447.1"/>
    <property type="molecule type" value="Genomic_DNA"/>
</dbReference>
<keyword evidence="3" id="KW-1003">Cell membrane</keyword>
<evidence type="ECO:0000256" key="6">
    <source>
        <dbReference type="ARBA" id="ARBA00023136"/>
    </source>
</evidence>
<dbReference type="CDD" id="cd06261">
    <property type="entry name" value="TM_PBP2"/>
    <property type="match status" value="1"/>
</dbReference>
<gene>
    <name evidence="9" type="ORF">RBR11_00775</name>
</gene>
<keyword evidence="5 7" id="KW-1133">Transmembrane helix</keyword>
<feature type="transmembrane region" description="Helical" evidence="7">
    <location>
        <begin position="206"/>
        <end position="232"/>
    </location>
</feature>
<feature type="transmembrane region" description="Helical" evidence="7">
    <location>
        <begin position="129"/>
        <end position="151"/>
    </location>
</feature>